<comment type="caution">
    <text evidence="2">The sequence shown here is derived from an EMBL/GenBank/DDBJ whole genome shotgun (WGS) entry which is preliminary data.</text>
</comment>
<keyword evidence="1" id="KW-0732">Signal</keyword>
<reference evidence="2" key="1">
    <citation type="submission" date="2023-04" db="EMBL/GenBank/DDBJ databases">
        <title>Phytophthora fragariaefolia NBRC 109709.</title>
        <authorList>
            <person name="Ichikawa N."/>
            <person name="Sato H."/>
            <person name="Tonouchi N."/>
        </authorList>
    </citation>
    <scope>NUCLEOTIDE SEQUENCE</scope>
    <source>
        <strain evidence="2">NBRC 109709</strain>
    </source>
</reference>
<protein>
    <submittedName>
        <fullName evidence="2">Unnamed protein product</fullName>
    </submittedName>
</protein>
<dbReference type="Proteomes" id="UP001165121">
    <property type="component" value="Unassembled WGS sequence"/>
</dbReference>
<evidence type="ECO:0000256" key="1">
    <source>
        <dbReference type="SAM" id="SignalP"/>
    </source>
</evidence>
<dbReference type="InterPro" id="IPR029058">
    <property type="entry name" value="AB_hydrolase_fold"/>
</dbReference>
<organism evidence="2 3">
    <name type="scientific">Phytophthora fragariaefolia</name>
    <dbReference type="NCBI Taxonomy" id="1490495"/>
    <lineage>
        <taxon>Eukaryota</taxon>
        <taxon>Sar</taxon>
        <taxon>Stramenopiles</taxon>
        <taxon>Oomycota</taxon>
        <taxon>Peronosporomycetes</taxon>
        <taxon>Peronosporales</taxon>
        <taxon>Peronosporaceae</taxon>
        <taxon>Phytophthora</taxon>
    </lineage>
</organism>
<dbReference type="OrthoDB" id="95392at2759"/>
<feature type="signal peptide" evidence="1">
    <location>
        <begin position="1"/>
        <end position="22"/>
    </location>
</feature>
<proteinExistence type="predicted"/>
<feature type="chain" id="PRO_5040945120" evidence="1">
    <location>
        <begin position="23"/>
        <end position="533"/>
    </location>
</feature>
<dbReference type="Gene3D" id="3.40.50.1820">
    <property type="entry name" value="alpha/beta hydrolase"/>
    <property type="match status" value="1"/>
</dbReference>
<name>A0A9W6YRU5_9STRA</name>
<dbReference type="EMBL" id="BSXT01019298">
    <property type="protein sequence ID" value="GMG18233.1"/>
    <property type="molecule type" value="Genomic_DNA"/>
</dbReference>
<dbReference type="PANTHER" id="PTHR22538">
    <property type="entry name" value="CILIA- AND FLAGELLA-ASSOCIATED PROTEIN 74"/>
    <property type="match status" value="1"/>
</dbReference>
<keyword evidence="3" id="KW-1185">Reference proteome</keyword>
<dbReference type="AlphaFoldDB" id="A0A9W6YRU5"/>
<accession>A0A9W6YRU5</accession>
<evidence type="ECO:0000313" key="2">
    <source>
        <dbReference type="EMBL" id="GMG18233.1"/>
    </source>
</evidence>
<dbReference type="PANTHER" id="PTHR22538:SF1">
    <property type="entry name" value="VWFD DOMAIN-CONTAINING PROTEIN"/>
    <property type="match status" value="1"/>
</dbReference>
<evidence type="ECO:0000313" key="3">
    <source>
        <dbReference type="Proteomes" id="UP001165121"/>
    </source>
</evidence>
<gene>
    <name evidence="2" type="ORF">Pfra01_003061400</name>
</gene>
<sequence length="533" mass="57511">MAGSRFSAVLALVVLLVVTVQANEVQKTGTTADWPSLRFHFTLKRDTMKIHGQSQFDIYGNPILKKDTVLYDAFATFTEHSTLYNYTLLHGIAYSSSVPYTGSPAGDSKPEPSVACLDEETAKLPSINSIVAAINGAAAAKKTAGITMDCSGGNLFKVMVNRIEFALCATGSTGFKMQGNDMDVSVEFLESHIDILVPKLAEKKRLQCPSVASPNTITPIGKAVLTGQAMPHNARNLKAAGSFSIGGKPTCSCKSKPRPCVFIHGLGVSDETPQNEAKFVNYWSDHLTGHTPCCSSLNFAHLNTVNYTWTSAELQEKVCNRALSASNTSTNSAITDTIVVTHSMGNLMFAGALANAKCSLDSSSTWVGMAGPMKGSMCSDFVQDSCAGKTNVIWEKVGSITGRCPPNTGLKSLGYEGENYSTTELNAAYAAAQEVYRTKVSALMCGKSYSGLTSKYQAQFWGLGSIVPHKSSQNDGMVEFQSCAAGFPESKFGNNFRNQFYVTKLNHYDMQFRAGDSVMDEQKMPVKWFECLL</sequence>
<dbReference type="SUPFAM" id="SSF53474">
    <property type="entry name" value="alpha/beta-Hydrolases"/>
    <property type="match status" value="1"/>
</dbReference>